<dbReference type="EMBL" id="CAKOAT010231377">
    <property type="protein sequence ID" value="CAH8357482.1"/>
    <property type="molecule type" value="Genomic_DNA"/>
</dbReference>
<feature type="domain" description="F-box associated beta-propeller type 3" evidence="1">
    <location>
        <begin position="2"/>
        <end position="39"/>
    </location>
</feature>
<protein>
    <recommendedName>
        <fullName evidence="1">F-box associated beta-propeller type 3 domain-containing protein</fullName>
    </recommendedName>
</protein>
<sequence length="156" mass="18296">MYCLGYDPVGKRFKVLCMISSSYDERLTTHLVLTLESRKPFMENEFGKSTVMMKSWNKRVLVFLVLWNFSTTEKMLEIRNGSSMSWNCLLPRVTGTDEIVFSTYSHLPASSCRLVFYNMERNTFTRVKIEGLEVEEAKVKNYIDTFIDYAENVEFM</sequence>
<accession>A0ABC8KNQ5</accession>
<gene>
    <name evidence="2" type="ORF">ERUC_LOCUS23237</name>
</gene>
<dbReference type="Pfam" id="PF08268">
    <property type="entry name" value="FBA_3"/>
    <property type="match status" value="2"/>
</dbReference>
<dbReference type="AlphaFoldDB" id="A0ABC8KNQ5"/>
<evidence type="ECO:0000259" key="1">
    <source>
        <dbReference type="Pfam" id="PF08268"/>
    </source>
</evidence>
<evidence type="ECO:0000313" key="2">
    <source>
        <dbReference type="EMBL" id="CAH8357482.1"/>
    </source>
</evidence>
<proteinExistence type="predicted"/>
<comment type="caution">
    <text evidence="2">The sequence shown here is derived from an EMBL/GenBank/DDBJ whole genome shotgun (WGS) entry which is preliminary data.</text>
</comment>
<organism evidence="2 3">
    <name type="scientific">Eruca vesicaria subsp. sativa</name>
    <name type="common">Garden rocket</name>
    <name type="synonym">Eruca sativa</name>
    <dbReference type="NCBI Taxonomy" id="29727"/>
    <lineage>
        <taxon>Eukaryota</taxon>
        <taxon>Viridiplantae</taxon>
        <taxon>Streptophyta</taxon>
        <taxon>Embryophyta</taxon>
        <taxon>Tracheophyta</taxon>
        <taxon>Spermatophyta</taxon>
        <taxon>Magnoliopsida</taxon>
        <taxon>eudicotyledons</taxon>
        <taxon>Gunneridae</taxon>
        <taxon>Pentapetalae</taxon>
        <taxon>rosids</taxon>
        <taxon>malvids</taxon>
        <taxon>Brassicales</taxon>
        <taxon>Brassicaceae</taxon>
        <taxon>Brassiceae</taxon>
        <taxon>Eruca</taxon>
    </lineage>
</organism>
<feature type="domain" description="F-box associated beta-propeller type 3" evidence="1">
    <location>
        <begin position="85"/>
        <end position="149"/>
    </location>
</feature>
<keyword evidence="3" id="KW-1185">Reference proteome</keyword>
<name>A0ABC8KNQ5_ERUVS</name>
<dbReference type="Proteomes" id="UP001642260">
    <property type="component" value="Unassembled WGS sequence"/>
</dbReference>
<dbReference type="InterPro" id="IPR013187">
    <property type="entry name" value="F-box-assoc_dom_typ3"/>
</dbReference>
<evidence type="ECO:0000313" key="3">
    <source>
        <dbReference type="Proteomes" id="UP001642260"/>
    </source>
</evidence>
<reference evidence="2 3" key="1">
    <citation type="submission" date="2022-03" db="EMBL/GenBank/DDBJ databases">
        <authorList>
            <person name="Macdonald S."/>
            <person name="Ahmed S."/>
            <person name="Newling K."/>
        </authorList>
    </citation>
    <scope>NUCLEOTIDE SEQUENCE [LARGE SCALE GENOMIC DNA]</scope>
</reference>